<protein>
    <submittedName>
        <fullName evidence="2">DUF2127 domain-containing protein</fullName>
    </submittedName>
</protein>
<comment type="caution">
    <text evidence="2">The sequence shown here is derived from an EMBL/GenBank/DDBJ whole genome shotgun (WGS) entry which is preliminary data.</text>
</comment>
<proteinExistence type="predicted"/>
<evidence type="ECO:0000313" key="2">
    <source>
        <dbReference type="EMBL" id="TKS54574.1"/>
    </source>
</evidence>
<dbReference type="AlphaFoldDB" id="A0A4Z1R4K8"/>
<keyword evidence="3" id="KW-1185">Reference proteome</keyword>
<reference evidence="2 3" key="1">
    <citation type="submission" date="2019-01" db="EMBL/GenBank/DDBJ databases">
        <authorList>
            <person name="Zhang S."/>
        </authorList>
    </citation>
    <scope>NUCLEOTIDE SEQUENCE [LARGE SCALE GENOMIC DNA]</scope>
    <source>
        <strain evidence="2 3">1626</strain>
    </source>
</reference>
<keyword evidence="1" id="KW-0472">Membrane</keyword>
<name>A0A4Z1R4K8_9GAMM</name>
<organism evidence="2 3">
    <name type="scientific">Luteimonas yindakuii</name>
    <dbReference type="NCBI Taxonomy" id="2565782"/>
    <lineage>
        <taxon>Bacteria</taxon>
        <taxon>Pseudomonadati</taxon>
        <taxon>Pseudomonadota</taxon>
        <taxon>Gammaproteobacteria</taxon>
        <taxon>Lysobacterales</taxon>
        <taxon>Lysobacteraceae</taxon>
        <taxon>Luteimonas</taxon>
    </lineage>
</organism>
<feature type="transmembrane region" description="Helical" evidence="1">
    <location>
        <begin position="74"/>
        <end position="96"/>
    </location>
</feature>
<dbReference type="EMBL" id="SPUH01000001">
    <property type="protein sequence ID" value="TKS54574.1"/>
    <property type="molecule type" value="Genomic_DNA"/>
</dbReference>
<feature type="transmembrane region" description="Helical" evidence="1">
    <location>
        <begin position="108"/>
        <end position="124"/>
    </location>
</feature>
<keyword evidence="1" id="KW-1133">Transmembrane helix</keyword>
<accession>A0A4Z1R4K8</accession>
<gene>
    <name evidence="2" type="ORF">E4582_07275</name>
</gene>
<feature type="transmembrane region" description="Helical" evidence="1">
    <location>
        <begin position="136"/>
        <end position="154"/>
    </location>
</feature>
<dbReference type="Pfam" id="PF09900">
    <property type="entry name" value="DUF2127"/>
    <property type="match status" value="1"/>
</dbReference>
<dbReference type="Proteomes" id="UP000298681">
    <property type="component" value="Unassembled WGS sequence"/>
</dbReference>
<dbReference type="InterPro" id="IPR021125">
    <property type="entry name" value="DUF2127"/>
</dbReference>
<keyword evidence="1" id="KW-0812">Transmembrane</keyword>
<evidence type="ECO:0000313" key="3">
    <source>
        <dbReference type="Proteomes" id="UP000298681"/>
    </source>
</evidence>
<sequence>MMGAGSSVDVDAGTTPASPATQLRAVAVFEAGKGVVALLAAGALGWFGAPRLQQGVESVAAGIGAPLDGDRVAWLARALDGGTLDLVLAVLLVYAALRFIEAWGLWRARGWASWLGCIGAAMYLPIEVRELWRHPGWLPTIVLAVNLAVVWVLGRDCLRRMRALPG</sequence>
<evidence type="ECO:0000256" key="1">
    <source>
        <dbReference type="SAM" id="Phobius"/>
    </source>
</evidence>